<dbReference type="Proteomes" id="UP000887565">
    <property type="component" value="Unplaced"/>
</dbReference>
<evidence type="ECO:0000313" key="1">
    <source>
        <dbReference type="Proteomes" id="UP000887565"/>
    </source>
</evidence>
<proteinExistence type="predicted"/>
<evidence type="ECO:0000313" key="2">
    <source>
        <dbReference type="WBParaSite" id="nRc.2.0.1.t36126-RA"/>
    </source>
</evidence>
<reference evidence="2" key="1">
    <citation type="submission" date="2022-11" db="UniProtKB">
        <authorList>
            <consortium name="WormBaseParasite"/>
        </authorList>
    </citation>
    <scope>IDENTIFICATION</scope>
</reference>
<accession>A0A915KDI5</accession>
<name>A0A915KDI5_ROMCU</name>
<keyword evidence="1" id="KW-1185">Reference proteome</keyword>
<dbReference type="WBParaSite" id="nRc.2.0.1.t36126-RA">
    <property type="protein sequence ID" value="nRc.2.0.1.t36126-RA"/>
    <property type="gene ID" value="nRc.2.0.1.g36126"/>
</dbReference>
<protein>
    <submittedName>
        <fullName evidence="2">Uncharacterized protein</fullName>
    </submittedName>
</protein>
<organism evidence="1 2">
    <name type="scientific">Romanomermis culicivorax</name>
    <name type="common">Nematode worm</name>
    <dbReference type="NCBI Taxonomy" id="13658"/>
    <lineage>
        <taxon>Eukaryota</taxon>
        <taxon>Metazoa</taxon>
        <taxon>Ecdysozoa</taxon>
        <taxon>Nematoda</taxon>
        <taxon>Enoplea</taxon>
        <taxon>Dorylaimia</taxon>
        <taxon>Mermithida</taxon>
        <taxon>Mermithoidea</taxon>
        <taxon>Mermithidae</taxon>
        <taxon>Romanomermis</taxon>
    </lineage>
</organism>
<sequence length="96" mass="11432">MAFTSCVWPWKVFRGRSQPSLQTWMVWSVEQLANEQLSFQSTSRAGAEWKANCWVHWPTQMHETSNFFDRNLSKLEFLDFFQDKDFPNSSFIDKNS</sequence>
<dbReference type="AlphaFoldDB" id="A0A915KDI5"/>